<evidence type="ECO:0000256" key="1">
    <source>
        <dbReference type="SAM" id="MobiDB-lite"/>
    </source>
</evidence>
<dbReference type="EMBL" id="KL660741">
    <property type="protein sequence ID" value="KFA63400.1"/>
    <property type="molecule type" value="Genomic_DNA"/>
</dbReference>
<gene>
    <name evidence="2" type="ORF">S40285_09938</name>
</gene>
<keyword evidence="3" id="KW-1185">Reference proteome</keyword>
<name>A0A084QHG5_STAC4</name>
<feature type="compositionally biased region" description="Polar residues" evidence="1">
    <location>
        <begin position="55"/>
        <end position="65"/>
    </location>
</feature>
<sequence>MVLPEDTASDLPSTASRPPPSIVNCVVAPANRQTTLKRASKNLHGSPLDERAADPTTTTSRTKVQPLSPARRLEAIAMRKPLCASSASNSTSSQSIAAKSLPFPSGRRGFPVAQPL</sequence>
<protein>
    <submittedName>
        <fullName evidence="2">Uncharacterized protein</fullName>
    </submittedName>
</protein>
<evidence type="ECO:0000313" key="2">
    <source>
        <dbReference type="EMBL" id="KFA63400.1"/>
    </source>
</evidence>
<feature type="region of interest" description="Disordered" evidence="1">
    <location>
        <begin position="36"/>
        <end position="66"/>
    </location>
</feature>
<reference evidence="2 3" key="1">
    <citation type="journal article" date="2014" name="BMC Genomics">
        <title>Comparative genome sequencing reveals chemotype-specific gene clusters in the toxigenic black mold Stachybotrys.</title>
        <authorList>
            <person name="Semeiks J."/>
            <person name="Borek D."/>
            <person name="Otwinowski Z."/>
            <person name="Grishin N.V."/>
        </authorList>
    </citation>
    <scope>NUCLEOTIDE SEQUENCE [LARGE SCALE GENOMIC DNA]</scope>
    <source>
        <strain evidence="2 3">IBT 40285</strain>
    </source>
</reference>
<dbReference type="HOGENOM" id="CLU_2098427_0_0_1"/>
<feature type="region of interest" description="Disordered" evidence="1">
    <location>
        <begin position="1"/>
        <end position="23"/>
    </location>
</feature>
<dbReference type="AlphaFoldDB" id="A0A084QHG5"/>
<feature type="region of interest" description="Disordered" evidence="1">
    <location>
        <begin position="84"/>
        <end position="116"/>
    </location>
</feature>
<evidence type="ECO:0000313" key="3">
    <source>
        <dbReference type="Proteomes" id="UP000028524"/>
    </source>
</evidence>
<organism evidence="2 3">
    <name type="scientific">Stachybotrys chlorohalonatus (strain IBT 40285)</name>
    <dbReference type="NCBI Taxonomy" id="1283841"/>
    <lineage>
        <taxon>Eukaryota</taxon>
        <taxon>Fungi</taxon>
        <taxon>Dikarya</taxon>
        <taxon>Ascomycota</taxon>
        <taxon>Pezizomycotina</taxon>
        <taxon>Sordariomycetes</taxon>
        <taxon>Hypocreomycetidae</taxon>
        <taxon>Hypocreales</taxon>
        <taxon>Stachybotryaceae</taxon>
        <taxon>Stachybotrys</taxon>
    </lineage>
</organism>
<dbReference type="InParanoid" id="A0A084QHG5"/>
<feature type="compositionally biased region" description="Low complexity" evidence="1">
    <location>
        <begin position="84"/>
        <end position="100"/>
    </location>
</feature>
<proteinExistence type="predicted"/>
<accession>A0A084QHG5</accession>
<dbReference type="Proteomes" id="UP000028524">
    <property type="component" value="Unassembled WGS sequence"/>
</dbReference>